<evidence type="ECO:0000313" key="1">
    <source>
        <dbReference type="EMBL" id="KKL26498.1"/>
    </source>
</evidence>
<dbReference type="AlphaFoldDB" id="A0A0F9ERL1"/>
<comment type="caution">
    <text evidence="1">The sequence shown here is derived from an EMBL/GenBank/DDBJ whole genome shotgun (WGS) entry which is preliminary data.</text>
</comment>
<protein>
    <submittedName>
        <fullName evidence="1">Uncharacterized protein</fullName>
    </submittedName>
</protein>
<reference evidence="1" key="1">
    <citation type="journal article" date="2015" name="Nature">
        <title>Complex archaea that bridge the gap between prokaryotes and eukaryotes.</title>
        <authorList>
            <person name="Spang A."/>
            <person name="Saw J.H."/>
            <person name="Jorgensen S.L."/>
            <person name="Zaremba-Niedzwiedzka K."/>
            <person name="Martijn J."/>
            <person name="Lind A.E."/>
            <person name="van Eijk R."/>
            <person name="Schleper C."/>
            <person name="Guy L."/>
            <person name="Ettema T.J."/>
        </authorList>
    </citation>
    <scope>NUCLEOTIDE SEQUENCE</scope>
</reference>
<proteinExistence type="predicted"/>
<accession>A0A0F9ERL1</accession>
<organism evidence="1">
    <name type="scientific">marine sediment metagenome</name>
    <dbReference type="NCBI Taxonomy" id="412755"/>
    <lineage>
        <taxon>unclassified sequences</taxon>
        <taxon>metagenomes</taxon>
        <taxon>ecological metagenomes</taxon>
    </lineage>
</organism>
<name>A0A0F9ERL1_9ZZZZ</name>
<sequence length="92" mass="10568">EAENARLQAELKTARACDSDALMVSEVDGYKALAERRGSILKAAYDLINYREHAFYEPEVPLDTYLYQLHNWLDWALPAIAVTPTKGKERRR</sequence>
<feature type="non-terminal residue" evidence="1">
    <location>
        <position position="1"/>
    </location>
</feature>
<dbReference type="EMBL" id="LAZR01035819">
    <property type="protein sequence ID" value="KKL26498.1"/>
    <property type="molecule type" value="Genomic_DNA"/>
</dbReference>
<gene>
    <name evidence="1" type="ORF">LCGC14_2394730</name>
</gene>